<organism evidence="2 3">
    <name type="scientific">Ophiocordyceps unilateralis</name>
    <name type="common">Zombie-ant fungus</name>
    <name type="synonym">Torrubia unilateralis</name>
    <dbReference type="NCBI Taxonomy" id="268505"/>
    <lineage>
        <taxon>Eukaryota</taxon>
        <taxon>Fungi</taxon>
        <taxon>Dikarya</taxon>
        <taxon>Ascomycota</taxon>
        <taxon>Pezizomycotina</taxon>
        <taxon>Sordariomycetes</taxon>
        <taxon>Hypocreomycetidae</taxon>
        <taxon>Hypocreales</taxon>
        <taxon>Ophiocordycipitaceae</taxon>
        <taxon>Ophiocordyceps</taxon>
    </lineage>
</organism>
<evidence type="ECO:0000256" key="1">
    <source>
        <dbReference type="SAM" id="MobiDB-lite"/>
    </source>
</evidence>
<gene>
    <name evidence="2" type="ORF">XA68_10853</name>
</gene>
<reference evidence="2 3" key="2">
    <citation type="journal article" date="2017" name="Sci. Rep.">
        <title>Ant-infecting Ophiocordyceps genomes reveal a high diversity of potential behavioral manipulation genes and a possible major role for enterotoxins.</title>
        <authorList>
            <person name="de Bekker C."/>
            <person name="Ohm R.A."/>
            <person name="Evans H.C."/>
            <person name="Brachmann A."/>
            <person name="Hughes D.P."/>
        </authorList>
    </citation>
    <scope>NUCLEOTIDE SEQUENCE [LARGE SCALE GENOMIC DNA]</scope>
    <source>
        <strain evidence="2 3">SC16a</strain>
    </source>
</reference>
<sequence length="488" mass="52900">MAAPEELVSTVQAGLEPYIKPREQVNYIRRILALHLATYGDGPAVPPLALNDCTCPGDVGQELKGAYREYVEALQANASARHKFDAELQAVGHDGDLRTEPPSHDSNLLDDHLAMLRLQQKRECLLAVQQSLKCLAEKAASKQGFLATQHVIGAAPALPEVPRSVVNDIAAEKSDAQPDLRSRVHHVEKALLRASLLLKQEKRLLAVSRTRFEENADSVDNGARRRALSATRGDLIAWIEAELSKASAQDSEERTDDSLGRRPSANSQSTITAQLHKISQKYAAYVATRREVLELACTRWQPSISPPRQPTAASTHANDLVDPAPVDHLLTPHVEALLSISKHQKNLIAHKSHSSSVLNKQAKAMCQTLDRLAEESQLLPSHPMKNPLPQIGGTQNDSFGSSGHPQVSAHAVPWAVAADSAKISTLEAVAEAIEGGQVALEGSMRSLKDIDKLLGRSAEDKEHTDNDVSGQQISDPWSYGDAAGPRYG</sequence>
<feature type="compositionally biased region" description="Basic and acidic residues" evidence="1">
    <location>
        <begin position="457"/>
        <end position="466"/>
    </location>
</feature>
<feature type="region of interest" description="Disordered" evidence="1">
    <location>
        <begin position="457"/>
        <end position="488"/>
    </location>
</feature>
<dbReference type="OrthoDB" id="5402392at2759"/>
<comment type="caution">
    <text evidence="2">The sequence shown here is derived from an EMBL/GenBank/DDBJ whole genome shotgun (WGS) entry which is preliminary data.</text>
</comment>
<name>A0A2A9PH19_OPHUN</name>
<proteinExistence type="predicted"/>
<reference evidence="2 3" key="1">
    <citation type="journal article" date="2015" name="BMC Genomics">
        <title>Gene expression during zombie ant biting behavior reflects the complexity underlying fungal parasitic behavioral manipulation.</title>
        <authorList>
            <person name="de Bekker C."/>
            <person name="Ohm R.A."/>
            <person name="Loreto R.G."/>
            <person name="Sebastian A."/>
            <person name="Albert I."/>
            <person name="Merrow M."/>
            <person name="Brachmann A."/>
            <person name="Hughes D.P."/>
        </authorList>
    </citation>
    <scope>NUCLEOTIDE SEQUENCE [LARGE SCALE GENOMIC DNA]</scope>
    <source>
        <strain evidence="2 3">SC16a</strain>
    </source>
</reference>
<feature type="region of interest" description="Disordered" evidence="1">
    <location>
        <begin position="247"/>
        <end position="271"/>
    </location>
</feature>
<evidence type="ECO:0000313" key="2">
    <source>
        <dbReference type="EMBL" id="PFH60504.1"/>
    </source>
</evidence>
<dbReference type="AlphaFoldDB" id="A0A2A9PH19"/>
<dbReference type="EMBL" id="LAZP02000125">
    <property type="protein sequence ID" value="PFH60504.1"/>
    <property type="molecule type" value="Genomic_DNA"/>
</dbReference>
<accession>A0A2A9PH19</accession>
<protein>
    <submittedName>
        <fullName evidence="2">Uncharacterized protein</fullName>
    </submittedName>
</protein>
<keyword evidence="3" id="KW-1185">Reference proteome</keyword>
<dbReference type="Proteomes" id="UP000037136">
    <property type="component" value="Unassembled WGS sequence"/>
</dbReference>
<evidence type="ECO:0000313" key="3">
    <source>
        <dbReference type="Proteomes" id="UP000037136"/>
    </source>
</evidence>